<name>A0ABU0SAI8_9HYPH</name>
<proteinExistence type="predicted"/>
<reference evidence="1 2" key="1">
    <citation type="submission" date="2023-07" db="EMBL/GenBank/DDBJ databases">
        <title>Comparative genomics of wheat-associated soil bacteria to identify genetic determinants of phenazine resistance.</title>
        <authorList>
            <person name="Mouncey N."/>
        </authorList>
    </citation>
    <scope>NUCLEOTIDE SEQUENCE [LARGE SCALE GENOMIC DNA]</scope>
    <source>
        <strain evidence="1 2">W4I11</strain>
    </source>
</reference>
<dbReference type="EMBL" id="JAUSZT010000003">
    <property type="protein sequence ID" value="MDQ0997762.1"/>
    <property type="molecule type" value="Genomic_DNA"/>
</dbReference>
<sequence length="39" mass="4202">MGNQLGDEIYAHARIGFALKSKDPTMASRHDKPKAMASG</sequence>
<dbReference type="Proteomes" id="UP001237780">
    <property type="component" value="Unassembled WGS sequence"/>
</dbReference>
<evidence type="ECO:0000313" key="2">
    <source>
        <dbReference type="Proteomes" id="UP001237780"/>
    </source>
</evidence>
<protein>
    <submittedName>
        <fullName evidence="1">Uncharacterized protein</fullName>
    </submittedName>
</protein>
<comment type="caution">
    <text evidence="1">The sequence shown here is derived from an EMBL/GenBank/DDBJ whole genome shotgun (WGS) entry which is preliminary data.</text>
</comment>
<gene>
    <name evidence="1" type="ORF">QFZ34_002944</name>
</gene>
<accession>A0ABU0SAI8</accession>
<evidence type="ECO:0000313" key="1">
    <source>
        <dbReference type="EMBL" id="MDQ0997762.1"/>
    </source>
</evidence>
<keyword evidence="2" id="KW-1185">Reference proteome</keyword>
<organism evidence="1 2">
    <name type="scientific">Phyllobacterium ifriqiyense</name>
    <dbReference type="NCBI Taxonomy" id="314238"/>
    <lineage>
        <taxon>Bacteria</taxon>
        <taxon>Pseudomonadati</taxon>
        <taxon>Pseudomonadota</taxon>
        <taxon>Alphaproteobacteria</taxon>
        <taxon>Hyphomicrobiales</taxon>
        <taxon>Phyllobacteriaceae</taxon>
        <taxon>Phyllobacterium</taxon>
    </lineage>
</organism>